<keyword evidence="10" id="KW-1185">Reference proteome</keyword>
<proteinExistence type="inferred from homology"/>
<dbReference type="InterPro" id="IPR008816">
    <property type="entry name" value="Gly_zipper_2TM_dom"/>
</dbReference>
<feature type="domain" description="Glycine zipper 2TM" evidence="8">
    <location>
        <begin position="134"/>
        <end position="173"/>
    </location>
</feature>
<evidence type="ECO:0000256" key="3">
    <source>
        <dbReference type="ARBA" id="ARBA00015281"/>
    </source>
</evidence>
<dbReference type="EMBL" id="JAAOZC010000001">
    <property type="protein sequence ID" value="NIJ06578.1"/>
    <property type="molecule type" value="Genomic_DNA"/>
</dbReference>
<evidence type="ECO:0000256" key="6">
    <source>
        <dbReference type="SAM" id="MobiDB-lite"/>
    </source>
</evidence>
<keyword evidence="4" id="KW-0472">Membrane</keyword>
<comment type="subcellular location">
    <subcellularLocation>
        <location evidence="1">Cell outer membrane</location>
        <topology evidence="1">Lipid-anchor</topology>
    </subcellularLocation>
</comment>
<name>A0ABX0TM38_9SPHN</name>
<comment type="similarity">
    <text evidence="2">Belongs to the rickettsiale 17 kDa surface antigen family.</text>
</comment>
<keyword evidence="5" id="KW-0449">Lipoprotein</keyword>
<evidence type="ECO:0000313" key="10">
    <source>
        <dbReference type="Proteomes" id="UP000727456"/>
    </source>
</evidence>
<protein>
    <recommendedName>
        <fullName evidence="3">17 kDa surface antigen</fullName>
    </recommendedName>
</protein>
<organism evidence="9 10">
    <name type="scientific">Sphingomonas vulcanisoli</name>
    <dbReference type="NCBI Taxonomy" id="1658060"/>
    <lineage>
        <taxon>Bacteria</taxon>
        <taxon>Pseudomonadati</taxon>
        <taxon>Pseudomonadota</taxon>
        <taxon>Alphaproteobacteria</taxon>
        <taxon>Sphingomonadales</taxon>
        <taxon>Sphingomonadaceae</taxon>
        <taxon>Sphingomonas</taxon>
    </lineage>
</organism>
<dbReference type="PANTHER" id="PTHR35603:SF2">
    <property type="entry name" value="OUTER MEMBRANE LIPOPROTEIN"/>
    <property type="match status" value="1"/>
</dbReference>
<sequence>MRRLTLAVALAAAAPMALAPIAPAIAQSPQAQARWDAAQRDYQIATDRYNAERDRYMASRRYNRGSGPYGGGYGAPPPPPPGAYGDPTYQTDYDASRYYRDGPGYQERVLSSNDQVYRGSDGRYYCKRNDGTTGLIVGGAAGGILGNVIDGGHNRAAGTLIGVAVGALAGKAIDQSNQQVRCR</sequence>
<dbReference type="PANTHER" id="PTHR35603">
    <property type="match status" value="1"/>
</dbReference>
<evidence type="ECO:0000256" key="5">
    <source>
        <dbReference type="ARBA" id="ARBA00023288"/>
    </source>
</evidence>
<reference evidence="9 10" key="1">
    <citation type="submission" date="2020-03" db="EMBL/GenBank/DDBJ databases">
        <title>Genomic Encyclopedia of Type Strains, Phase III (KMG-III): the genomes of soil and plant-associated and newly described type strains.</title>
        <authorList>
            <person name="Whitman W."/>
        </authorList>
    </citation>
    <scope>NUCLEOTIDE SEQUENCE [LARGE SCALE GENOMIC DNA]</scope>
    <source>
        <strain evidence="9 10">CECT 8804</strain>
    </source>
</reference>
<dbReference type="Proteomes" id="UP000727456">
    <property type="component" value="Unassembled WGS sequence"/>
</dbReference>
<feature type="chain" id="PRO_5045381933" description="17 kDa surface antigen" evidence="7">
    <location>
        <begin position="20"/>
        <end position="183"/>
    </location>
</feature>
<dbReference type="InterPro" id="IPR051407">
    <property type="entry name" value="Bact_OM_lipoprot/Surf_antigen"/>
</dbReference>
<dbReference type="Pfam" id="PF05433">
    <property type="entry name" value="Rick_17kDa_Anti"/>
    <property type="match status" value="1"/>
</dbReference>
<evidence type="ECO:0000256" key="1">
    <source>
        <dbReference type="ARBA" id="ARBA00004459"/>
    </source>
</evidence>
<feature type="signal peptide" evidence="7">
    <location>
        <begin position="1"/>
        <end position="19"/>
    </location>
</feature>
<comment type="caution">
    <text evidence="9">The sequence shown here is derived from an EMBL/GenBank/DDBJ whole genome shotgun (WGS) entry which is preliminary data.</text>
</comment>
<evidence type="ECO:0000313" key="9">
    <source>
        <dbReference type="EMBL" id="NIJ06578.1"/>
    </source>
</evidence>
<evidence type="ECO:0000256" key="2">
    <source>
        <dbReference type="ARBA" id="ARBA00008681"/>
    </source>
</evidence>
<evidence type="ECO:0000256" key="4">
    <source>
        <dbReference type="ARBA" id="ARBA00023136"/>
    </source>
</evidence>
<evidence type="ECO:0000256" key="7">
    <source>
        <dbReference type="SAM" id="SignalP"/>
    </source>
</evidence>
<dbReference type="RefSeq" id="WP_167071106.1">
    <property type="nucleotide sequence ID" value="NZ_JAAOZC010000001.1"/>
</dbReference>
<keyword evidence="7" id="KW-0732">Signal</keyword>
<accession>A0ABX0TM38</accession>
<feature type="region of interest" description="Disordered" evidence="6">
    <location>
        <begin position="61"/>
        <end position="85"/>
    </location>
</feature>
<gene>
    <name evidence="9" type="ORF">FHS31_000160</name>
</gene>
<evidence type="ECO:0000259" key="8">
    <source>
        <dbReference type="Pfam" id="PF05433"/>
    </source>
</evidence>